<keyword evidence="8" id="KW-1133">Transmembrane helix</keyword>
<dbReference type="AlphaFoldDB" id="Q7YHM1"/>
<protein>
    <recommendedName>
        <fullName evidence="12">ATP synthase complex subunit 8</fullName>
    </recommendedName>
</protein>
<dbReference type="GO" id="GO:0015078">
    <property type="term" value="F:proton transmembrane transporter activity"/>
    <property type="evidence" value="ECO:0007669"/>
    <property type="project" value="InterPro"/>
</dbReference>
<dbReference type="InterPro" id="IPR001421">
    <property type="entry name" value="ATP8_metazoa"/>
</dbReference>
<evidence type="ECO:0000256" key="1">
    <source>
        <dbReference type="ARBA" id="ARBA00004304"/>
    </source>
</evidence>
<evidence type="ECO:0000256" key="3">
    <source>
        <dbReference type="ARBA" id="ARBA00011291"/>
    </source>
</evidence>
<evidence type="ECO:0000256" key="9">
    <source>
        <dbReference type="ARBA" id="ARBA00023065"/>
    </source>
</evidence>
<sequence length="51" mass="6446">MPQMMPMPWLSLFFLFLLTLLMTNCINYFYFQPNIFFSKKYLNIKKNIWKW</sequence>
<evidence type="ECO:0000256" key="4">
    <source>
        <dbReference type="ARBA" id="ARBA00022448"/>
    </source>
</evidence>
<reference evidence="13" key="2">
    <citation type="journal article" date="2003" name="Mol. Biol. Evol.">
        <title>Rates of gene rearrangement and nucleotide substitution are correlated in the mitochondrial genomes of insects.</title>
        <authorList>
            <person name="Shao R."/>
            <person name="Dowton M."/>
            <person name="Murrell A."/>
            <person name="Barker S.C."/>
        </authorList>
    </citation>
    <scope>NUCLEOTIDE SEQUENCE</scope>
</reference>
<comment type="subunit">
    <text evidence="3">F-type ATPases have 2 components, CF(1) - the catalytic core - and CF(0) - the membrane proton channel.</text>
</comment>
<evidence type="ECO:0000256" key="12">
    <source>
        <dbReference type="RuleBase" id="RU003661"/>
    </source>
</evidence>
<dbReference type="GO" id="GO:0045259">
    <property type="term" value="C:proton-transporting ATP synthase complex"/>
    <property type="evidence" value="ECO:0007669"/>
    <property type="project" value="UniProtKB-KW"/>
</dbReference>
<keyword evidence="4 12" id="KW-0813">Transport</keyword>
<comment type="similarity">
    <text evidence="2 12">Belongs to the ATPase protein 8 family.</text>
</comment>
<name>Q7YHM1_9NEOP</name>
<evidence type="ECO:0000313" key="13">
    <source>
        <dbReference type="EMBL" id="AAP44717.1"/>
    </source>
</evidence>
<keyword evidence="7 12" id="KW-0375">Hydrogen ion transport</keyword>
<dbReference type="EMBL" id="AF335994">
    <property type="protein sequence ID" value="AAP44717.1"/>
    <property type="molecule type" value="Genomic_DNA"/>
</dbReference>
<dbReference type="GO" id="GO:0015986">
    <property type="term" value="P:proton motive force-driven ATP synthesis"/>
    <property type="evidence" value="ECO:0007669"/>
    <property type="project" value="InterPro"/>
</dbReference>
<dbReference type="GeneID" id="807577"/>
<evidence type="ECO:0000256" key="11">
    <source>
        <dbReference type="ARBA" id="ARBA00023136"/>
    </source>
</evidence>
<proteinExistence type="inferred from homology"/>
<dbReference type="Pfam" id="PF00895">
    <property type="entry name" value="ATP-synt_8"/>
    <property type="match status" value="1"/>
</dbReference>
<evidence type="ECO:0000256" key="8">
    <source>
        <dbReference type="ARBA" id="ARBA00022989"/>
    </source>
</evidence>
<keyword evidence="5 12" id="KW-0138">CF(0)</keyword>
<comment type="subcellular location">
    <subcellularLocation>
        <location evidence="1 12">Mitochondrion membrane</location>
        <topology evidence="1 12">Single-pass membrane protein</topology>
    </subcellularLocation>
</comment>
<keyword evidence="9 12" id="KW-0406">Ion transport</keyword>
<reference evidence="13" key="1">
    <citation type="journal article" date="2001" name="Mol. Biol. Evol.">
        <title>Increased rate of gene rearrangement in the mitochondrial genomes of three orders of hemipteroid insects.</title>
        <authorList>
            <person name="Shao R."/>
            <person name="Campbell N.J."/>
            <person name="Schmidt E.R."/>
            <person name="Barker S.C."/>
        </authorList>
    </citation>
    <scope>NUCLEOTIDE SEQUENCE</scope>
</reference>
<organism evidence="13">
    <name type="scientific">Lepidopsocidae sp. RS-2001</name>
    <dbReference type="NCBI Taxonomy" id="159971"/>
    <lineage>
        <taxon>Eukaryota</taxon>
        <taxon>Metazoa</taxon>
        <taxon>Ecdysozoa</taxon>
        <taxon>Arthropoda</taxon>
        <taxon>Hexapoda</taxon>
        <taxon>Insecta</taxon>
        <taxon>Pterygota</taxon>
        <taxon>Neoptera</taxon>
        <taxon>Paraneoptera</taxon>
        <taxon>Psocodea</taxon>
        <taxon>Trogiomorpha</taxon>
        <taxon>Atropetae</taxon>
        <taxon>Lepidopsocidae</taxon>
    </lineage>
</organism>
<geneLocation type="mitochondrion" evidence="13"/>
<keyword evidence="11" id="KW-0472">Membrane</keyword>
<accession>Q7YHM1</accession>
<gene>
    <name evidence="13" type="primary">atp8</name>
</gene>
<evidence type="ECO:0000256" key="6">
    <source>
        <dbReference type="ARBA" id="ARBA00022692"/>
    </source>
</evidence>
<evidence type="ECO:0000256" key="7">
    <source>
        <dbReference type="ARBA" id="ARBA00022781"/>
    </source>
</evidence>
<dbReference type="GO" id="GO:0031966">
    <property type="term" value="C:mitochondrial membrane"/>
    <property type="evidence" value="ECO:0007669"/>
    <property type="project" value="UniProtKB-SubCell"/>
</dbReference>
<keyword evidence="6 12" id="KW-0812">Transmembrane</keyword>
<evidence type="ECO:0000256" key="10">
    <source>
        <dbReference type="ARBA" id="ARBA00023128"/>
    </source>
</evidence>
<dbReference type="CTD" id="4509"/>
<dbReference type="RefSeq" id="NP_852165.1">
    <property type="nucleotide sequence ID" value="NC_004816.1"/>
</dbReference>
<evidence type="ECO:0000256" key="2">
    <source>
        <dbReference type="ARBA" id="ARBA00008892"/>
    </source>
</evidence>
<keyword evidence="10 12" id="KW-0496">Mitochondrion</keyword>
<evidence type="ECO:0000256" key="5">
    <source>
        <dbReference type="ARBA" id="ARBA00022547"/>
    </source>
</evidence>